<feature type="signal peptide" evidence="4">
    <location>
        <begin position="1"/>
        <end position="23"/>
    </location>
</feature>
<proteinExistence type="predicted"/>
<reference evidence="6" key="2">
    <citation type="submission" date="2025-08" db="UniProtKB">
        <authorList>
            <consortium name="Ensembl"/>
        </authorList>
    </citation>
    <scope>IDENTIFICATION</scope>
</reference>
<evidence type="ECO:0000313" key="6">
    <source>
        <dbReference type="Ensembl" id="ENSSAUP00010012768.1"/>
    </source>
</evidence>
<gene>
    <name evidence="6" type="primary">LOC115575588</name>
</gene>
<dbReference type="GO" id="GO:0005509">
    <property type="term" value="F:calcium ion binding"/>
    <property type="evidence" value="ECO:0007669"/>
    <property type="project" value="TreeGrafter"/>
</dbReference>
<dbReference type="InterPro" id="IPR016035">
    <property type="entry name" value="Acyl_Trfase/lysoPLipase"/>
</dbReference>
<dbReference type="GO" id="GO:0005654">
    <property type="term" value="C:nucleoplasm"/>
    <property type="evidence" value="ECO:0007669"/>
    <property type="project" value="TreeGrafter"/>
</dbReference>
<feature type="chain" id="PRO_5025339066" description="PLA2c domain-containing protein" evidence="4">
    <location>
        <begin position="24"/>
        <end position="611"/>
    </location>
</feature>
<dbReference type="PANTHER" id="PTHR10728">
    <property type="entry name" value="CYTOSOLIC PHOSPHOLIPASE A2"/>
    <property type="match status" value="1"/>
</dbReference>
<dbReference type="GO" id="GO:0005635">
    <property type="term" value="C:nuclear envelope"/>
    <property type="evidence" value="ECO:0007669"/>
    <property type="project" value="TreeGrafter"/>
</dbReference>
<keyword evidence="2 3" id="KW-0443">Lipid metabolism</keyword>
<keyword evidence="1 3" id="KW-0378">Hydrolase</keyword>
<protein>
    <recommendedName>
        <fullName evidence="5">PLA2c domain-containing protein</fullName>
    </recommendedName>
</protein>
<dbReference type="AlphaFoldDB" id="A0A671UFY7"/>
<accession>A0A671UFY7</accession>
<dbReference type="SMART" id="SM00022">
    <property type="entry name" value="PLAc"/>
    <property type="match status" value="1"/>
</dbReference>
<dbReference type="Ensembl" id="ENSSAUT00010013570.1">
    <property type="protein sequence ID" value="ENSSAUP00010012768.1"/>
    <property type="gene ID" value="ENSSAUG00010006082.1"/>
</dbReference>
<dbReference type="Proteomes" id="UP000472265">
    <property type="component" value="Chromosome 23"/>
</dbReference>
<reference evidence="6" key="3">
    <citation type="submission" date="2025-09" db="UniProtKB">
        <authorList>
            <consortium name="Ensembl"/>
        </authorList>
    </citation>
    <scope>IDENTIFICATION</scope>
</reference>
<evidence type="ECO:0000259" key="5">
    <source>
        <dbReference type="PROSITE" id="PS51210"/>
    </source>
</evidence>
<evidence type="ECO:0000256" key="4">
    <source>
        <dbReference type="SAM" id="SignalP"/>
    </source>
</evidence>
<dbReference type="GeneTree" id="ENSGT01030000234606"/>
<dbReference type="Gene3D" id="3.40.1090.10">
    <property type="entry name" value="Cytosolic phospholipase A2 catalytic domain"/>
    <property type="match status" value="1"/>
</dbReference>
<evidence type="ECO:0000256" key="1">
    <source>
        <dbReference type="ARBA" id="ARBA00022801"/>
    </source>
</evidence>
<keyword evidence="7" id="KW-1185">Reference proteome</keyword>
<keyword evidence="3" id="KW-0442">Lipid degradation</keyword>
<reference evidence="6" key="1">
    <citation type="submission" date="2021-04" db="EMBL/GenBank/DDBJ databases">
        <authorList>
            <consortium name="Wellcome Sanger Institute Data Sharing"/>
        </authorList>
    </citation>
    <scope>NUCLEOTIDE SEQUENCE [LARGE SCALE GENOMIC DNA]</scope>
</reference>
<dbReference type="GO" id="GO:0047498">
    <property type="term" value="F:calcium-dependent phospholipase A2 activity"/>
    <property type="evidence" value="ECO:0007669"/>
    <property type="project" value="TreeGrafter"/>
</dbReference>
<dbReference type="GO" id="GO:0005829">
    <property type="term" value="C:cytosol"/>
    <property type="evidence" value="ECO:0007669"/>
    <property type="project" value="TreeGrafter"/>
</dbReference>
<keyword evidence="4" id="KW-0732">Signal</keyword>
<dbReference type="SUPFAM" id="SSF52151">
    <property type="entry name" value="FabD/lysophospholipase-like"/>
    <property type="match status" value="2"/>
</dbReference>
<dbReference type="OMA" id="GSAWSMS"/>
<organism evidence="6 7">
    <name type="scientific">Sparus aurata</name>
    <name type="common">Gilthead sea bream</name>
    <dbReference type="NCBI Taxonomy" id="8175"/>
    <lineage>
        <taxon>Eukaryota</taxon>
        <taxon>Metazoa</taxon>
        <taxon>Chordata</taxon>
        <taxon>Craniata</taxon>
        <taxon>Vertebrata</taxon>
        <taxon>Euteleostomi</taxon>
        <taxon>Actinopterygii</taxon>
        <taxon>Neopterygii</taxon>
        <taxon>Teleostei</taxon>
        <taxon>Neoteleostei</taxon>
        <taxon>Acanthomorphata</taxon>
        <taxon>Eupercaria</taxon>
        <taxon>Spariformes</taxon>
        <taxon>Sparidae</taxon>
        <taxon>Sparus</taxon>
    </lineage>
</organism>
<dbReference type="InParanoid" id="A0A671UFY7"/>
<dbReference type="GO" id="GO:0046475">
    <property type="term" value="P:glycerophospholipid catabolic process"/>
    <property type="evidence" value="ECO:0007669"/>
    <property type="project" value="TreeGrafter"/>
</dbReference>
<feature type="domain" description="PLA2c" evidence="5">
    <location>
        <begin position="12"/>
        <end position="606"/>
    </location>
</feature>
<dbReference type="InterPro" id="IPR002642">
    <property type="entry name" value="LysoPLipase_cat_dom"/>
</dbReference>
<name>A0A671UFY7_SPAAU</name>
<evidence type="ECO:0000256" key="3">
    <source>
        <dbReference type="PROSITE-ProRule" id="PRU00555"/>
    </source>
</evidence>
<dbReference type="PANTHER" id="PTHR10728:SF39">
    <property type="entry name" value="CYTOSOLIC PHOSPHOLIPASE A2 GAMMA"/>
    <property type="match status" value="1"/>
</dbReference>
<dbReference type="PROSITE" id="PS51210">
    <property type="entry name" value="PLA2C"/>
    <property type="match status" value="1"/>
</dbReference>
<evidence type="ECO:0000313" key="7">
    <source>
        <dbReference type="Proteomes" id="UP000472265"/>
    </source>
</evidence>
<dbReference type="GO" id="GO:0005544">
    <property type="term" value="F:calcium-dependent phospholipid binding"/>
    <property type="evidence" value="ECO:0007669"/>
    <property type="project" value="TreeGrafter"/>
</dbReference>
<evidence type="ECO:0000256" key="2">
    <source>
        <dbReference type="ARBA" id="ARBA00023098"/>
    </source>
</evidence>
<sequence>MCGSVSLVAGLLCAWTVMLGPMGQPVDKREDKSAVAPQMQWLREMRMQTPAPAKEFTDEDSVPQIGLLASGGGQRAAVGLVGSLYQMEKEGLLNTVLYLGGVSGSAWSMSSLYSDPQWSHNLDGAVSRLSGPAVGVEQALAWLNERSKEELFSLTDVWGLLTSAGIMKRLDVRHLSEDGMNTSNPYPIYSALNKNCLQHGPIQTKWFEMAPHEVGFTDLGLFINTSHLGRKIREAHPEDEGPEMDMTKLLGIIGSSVADEKSLTDYMPDWLKGLVGTAANEKNNSLDVVSLWTEVPQQINSYGDILDHFMRRNYSLLKLSELIRNDTEDSPVLSELENLQKRLTEYVNSICTALFEKRSPECQKLILEQWRQIMVLLQTGIQSLDESPVKGNVSWLLQKVFPLIWKWEWGTTENFLYQYTGAVLPSCIRSMKHLQLIDAGVLLNTPYPPFLGEKRDVDLLITLDYGADKTFKTLTLARDYAAAVNKPFPEMDEKILEERDWPKDCYVFEGKEKEPTIVYMPLFNRNNCKDAMDIKAKMEEFSTFQLPFSQEKIEFVLEKAKANVKNNKETLLREIYKAALRRLNKSPHTIFLPPLYSQFVLVLQLQVISRV</sequence>